<evidence type="ECO:0000256" key="1">
    <source>
        <dbReference type="ARBA" id="ARBA00023267"/>
    </source>
</evidence>
<gene>
    <name evidence="3" type="ORF">Z518_00432</name>
</gene>
<evidence type="ECO:0000259" key="2">
    <source>
        <dbReference type="PROSITE" id="PS50968"/>
    </source>
</evidence>
<dbReference type="OrthoDB" id="196847at2759"/>
<reference evidence="3 4" key="1">
    <citation type="submission" date="2015-01" db="EMBL/GenBank/DDBJ databases">
        <title>The Genome Sequence of Rhinocladiella mackenzie CBS 650.93.</title>
        <authorList>
            <consortium name="The Broad Institute Genomics Platform"/>
            <person name="Cuomo C."/>
            <person name="de Hoog S."/>
            <person name="Gorbushina A."/>
            <person name="Stielow B."/>
            <person name="Teixiera M."/>
            <person name="Abouelleil A."/>
            <person name="Chapman S.B."/>
            <person name="Priest M."/>
            <person name="Young S.K."/>
            <person name="Wortman J."/>
            <person name="Nusbaum C."/>
            <person name="Birren B."/>
        </authorList>
    </citation>
    <scope>NUCLEOTIDE SEQUENCE [LARGE SCALE GENOMIC DNA]</scope>
    <source>
        <strain evidence="3 4">CBS 650.93</strain>
    </source>
</reference>
<dbReference type="Gene3D" id="2.40.50.100">
    <property type="match status" value="1"/>
</dbReference>
<dbReference type="SUPFAM" id="SSF51230">
    <property type="entry name" value="Single hybrid motif"/>
    <property type="match status" value="1"/>
</dbReference>
<dbReference type="GeneID" id="25288503"/>
<dbReference type="InterPro" id="IPR000089">
    <property type="entry name" value="Biotin_lipoyl"/>
</dbReference>
<dbReference type="HOGENOM" id="CLU_1107618_0_0_1"/>
<dbReference type="VEuPathDB" id="FungiDB:Z518_00432"/>
<keyword evidence="1" id="KW-0092">Biotin</keyword>
<protein>
    <recommendedName>
        <fullName evidence="2">Lipoyl-binding domain-containing protein</fullName>
    </recommendedName>
</protein>
<dbReference type="Proteomes" id="UP000053617">
    <property type="component" value="Unassembled WGS sequence"/>
</dbReference>
<accession>A0A0D2HF79</accession>
<dbReference type="PROSITE" id="PS50968">
    <property type="entry name" value="BIOTINYL_LIPOYL"/>
    <property type="match status" value="1"/>
</dbReference>
<dbReference type="STRING" id="1442369.A0A0D2HF79"/>
<dbReference type="PANTHER" id="PTHR45266">
    <property type="entry name" value="OXALOACETATE DECARBOXYLASE ALPHA CHAIN"/>
    <property type="match status" value="1"/>
</dbReference>
<dbReference type="PANTHER" id="PTHR45266:SF3">
    <property type="entry name" value="OXALOACETATE DECARBOXYLASE ALPHA CHAIN"/>
    <property type="match status" value="1"/>
</dbReference>
<dbReference type="CDD" id="cd06850">
    <property type="entry name" value="biotinyl_domain"/>
    <property type="match status" value="1"/>
</dbReference>
<evidence type="ECO:0000313" key="3">
    <source>
        <dbReference type="EMBL" id="KIX09353.1"/>
    </source>
</evidence>
<sequence length="251" mass="27753">MYIQSDTDLLDHDRWREIVAKSFVEMQYGEFISRHCSALWLEKNLAAVLERGSEIMRHVASLPTKNLGSSRNGSDSASAGTGLGKGDAFTITLDQDGSRSTKTGECLLKLDRVRVNDFPTEVSADIIIQSSISGTRKYAATMSMASQTSVMSATHRIGDRSDPSHVCLPFSGQFAELVVDEGDIVRENDLLCVVKQMKMELEVRAPYAGVVTWVRDVEEGETVNEGVLICTLRRAETEPKRNVRPEISPKI</sequence>
<dbReference type="RefSeq" id="XP_013276489.1">
    <property type="nucleotide sequence ID" value="XM_013421035.1"/>
</dbReference>
<evidence type="ECO:0000313" key="4">
    <source>
        <dbReference type="Proteomes" id="UP000053617"/>
    </source>
</evidence>
<dbReference type="InterPro" id="IPR050709">
    <property type="entry name" value="Biotin_Carboxyl_Carrier/Decarb"/>
</dbReference>
<dbReference type="AlphaFoldDB" id="A0A0D2HF79"/>
<organism evidence="3 4">
    <name type="scientific">Rhinocladiella mackenziei CBS 650.93</name>
    <dbReference type="NCBI Taxonomy" id="1442369"/>
    <lineage>
        <taxon>Eukaryota</taxon>
        <taxon>Fungi</taxon>
        <taxon>Dikarya</taxon>
        <taxon>Ascomycota</taxon>
        <taxon>Pezizomycotina</taxon>
        <taxon>Eurotiomycetes</taxon>
        <taxon>Chaetothyriomycetidae</taxon>
        <taxon>Chaetothyriales</taxon>
        <taxon>Herpotrichiellaceae</taxon>
        <taxon>Rhinocladiella</taxon>
    </lineage>
</organism>
<name>A0A0D2HF79_9EURO</name>
<dbReference type="EMBL" id="KN847475">
    <property type="protein sequence ID" value="KIX09353.1"/>
    <property type="molecule type" value="Genomic_DNA"/>
</dbReference>
<dbReference type="Pfam" id="PF00364">
    <property type="entry name" value="Biotin_lipoyl"/>
    <property type="match status" value="1"/>
</dbReference>
<feature type="domain" description="Lipoyl-binding" evidence="2">
    <location>
        <begin position="157"/>
        <end position="233"/>
    </location>
</feature>
<keyword evidence="4" id="KW-1185">Reference proteome</keyword>
<dbReference type="InterPro" id="IPR011053">
    <property type="entry name" value="Single_hybrid_motif"/>
</dbReference>
<proteinExistence type="predicted"/>